<gene>
    <name evidence="2" type="ORF">ISS99_04250</name>
</gene>
<feature type="domain" description="Bacterial HORMA" evidence="1">
    <location>
        <begin position="1"/>
        <end position="166"/>
    </location>
</feature>
<keyword evidence="3" id="KW-1185">Reference proteome</keyword>
<sequence>MSAVATYSRTHSVTYVTDNVLKSLKDIIRLSGLNPSHFVANWDSNQRAVKTWLESEHLDKVTLEIYDPNTNKLITRWDIEVVYAWSADGDGSFWTDTDQLRYAIAKSGVLPSSALYDLRLYTKPNAPTVTGWGPVTARSTDSMVRQSLGTTVEHSGLGGQTAYWRSR</sequence>
<dbReference type="Gene3D" id="3.30.900.10">
    <property type="entry name" value="HORMA domain"/>
    <property type="match status" value="1"/>
</dbReference>
<protein>
    <submittedName>
        <fullName evidence="2">HORMA domain containing protein</fullName>
    </submittedName>
</protein>
<name>A0ABS2KD79_9GAMM</name>
<dbReference type="EMBL" id="JADIKF010000035">
    <property type="protein sequence ID" value="MBM7128727.1"/>
    <property type="molecule type" value="Genomic_DNA"/>
</dbReference>
<accession>A0ABS2KD79</accession>
<dbReference type="Proteomes" id="UP001430193">
    <property type="component" value="Unassembled WGS sequence"/>
</dbReference>
<organism evidence="2 3">
    <name type="scientific">Dyella mobilis</name>
    <dbReference type="NCBI Taxonomy" id="1849582"/>
    <lineage>
        <taxon>Bacteria</taxon>
        <taxon>Pseudomonadati</taxon>
        <taxon>Pseudomonadota</taxon>
        <taxon>Gammaproteobacteria</taxon>
        <taxon>Lysobacterales</taxon>
        <taxon>Rhodanobacteraceae</taxon>
        <taxon>Dyella</taxon>
    </lineage>
</organism>
<dbReference type="Pfam" id="PF18173">
    <property type="entry name" value="bacHORMA_2"/>
    <property type="match status" value="1"/>
</dbReference>
<comment type="caution">
    <text evidence="2">The sequence shown here is derived from an EMBL/GenBank/DDBJ whole genome shotgun (WGS) entry which is preliminary data.</text>
</comment>
<dbReference type="RefSeq" id="WP_204630346.1">
    <property type="nucleotide sequence ID" value="NZ_BSOC01000006.1"/>
</dbReference>
<evidence type="ECO:0000313" key="2">
    <source>
        <dbReference type="EMBL" id="MBM7128727.1"/>
    </source>
</evidence>
<evidence type="ECO:0000259" key="1">
    <source>
        <dbReference type="Pfam" id="PF18173"/>
    </source>
</evidence>
<dbReference type="InterPro" id="IPR040649">
    <property type="entry name" value="Bact_HORMA"/>
</dbReference>
<evidence type="ECO:0000313" key="3">
    <source>
        <dbReference type="Proteomes" id="UP001430193"/>
    </source>
</evidence>
<proteinExistence type="predicted"/>
<dbReference type="InterPro" id="IPR036570">
    <property type="entry name" value="HORMA_dom_sf"/>
</dbReference>
<dbReference type="SUPFAM" id="SSF56019">
    <property type="entry name" value="The spindle assembly checkpoint protein mad2"/>
    <property type="match status" value="1"/>
</dbReference>
<reference evidence="2" key="1">
    <citation type="submission" date="2020-10" db="EMBL/GenBank/DDBJ databases">
        <title>Phylogeny of dyella-like bacteria.</title>
        <authorList>
            <person name="Fu J."/>
        </authorList>
    </citation>
    <scope>NUCLEOTIDE SEQUENCE</scope>
    <source>
        <strain evidence="2">DHON07</strain>
    </source>
</reference>